<organism evidence="2">
    <name type="scientific">Lygus hesperus</name>
    <name type="common">Western plant bug</name>
    <dbReference type="NCBI Taxonomy" id="30085"/>
    <lineage>
        <taxon>Eukaryota</taxon>
        <taxon>Metazoa</taxon>
        <taxon>Ecdysozoa</taxon>
        <taxon>Arthropoda</taxon>
        <taxon>Hexapoda</taxon>
        <taxon>Insecta</taxon>
        <taxon>Pterygota</taxon>
        <taxon>Neoptera</taxon>
        <taxon>Paraneoptera</taxon>
        <taxon>Hemiptera</taxon>
        <taxon>Heteroptera</taxon>
        <taxon>Panheteroptera</taxon>
        <taxon>Cimicomorpha</taxon>
        <taxon>Miridae</taxon>
        <taxon>Mirini</taxon>
        <taxon>Lygus</taxon>
    </lineage>
</organism>
<proteinExistence type="predicted"/>
<evidence type="ECO:0000256" key="1">
    <source>
        <dbReference type="SAM" id="MobiDB-lite"/>
    </source>
</evidence>
<feature type="compositionally biased region" description="Polar residues" evidence="1">
    <location>
        <begin position="402"/>
        <end position="417"/>
    </location>
</feature>
<dbReference type="EMBL" id="GBHO01029477">
    <property type="protein sequence ID" value="JAG14127.1"/>
    <property type="molecule type" value="Transcribed_RNA"/>
</dbReference>
<feature type="region of interest" description="Disordered" evidence="1">
    <location>
        <begin position="378"/>
        <end position="426"/>
    </location>
</feature>
<reference evidence="2" key="2">
    <citation type="submission" date="2014-07" db="EMBL/GenBank/DDBJ databases">
        <authorList>
            <person name="Hull J."/>
        </authorList>
    </citation>
    <scope>NUCLEOTIDE SEQUENCE</scope>
</reference>
<name>A0A0A9X0A9_LYGHE</name>
<accession>A0A0A9X0A9</accession>
<protein>
    <submittedName>
        <fullName evidence="2">Syncoilin</fullName>
    </submittedName>
</protein>
<dbReference type="AlphaFoldDB" id="A0A0A9X0A9"/>
<reference evidence="2" key="1">
    <citation type="journal article" date="2014" name="PLoS ONE">
        <title>Transcriptome-Based Identification of ABC Transporters in the Western Tarnished Plant Bug Lygus hesperus.</title>
        <authorList>
            <person name="Hull J.J."/>
            <person name="Chaney K."/>
            <person name="Geib S.M."/>
            <person name="Fabrick J.A."/>
            <person name="Brent C.S."/>
            <person name="Walsh D."/>
            <person name="Lavine L.C."/>
        </authorList>
    </citation>
    <scope>NUCLEOTIDE SEQUENCE</scope>
</reference>
<feature type="region of interest" description="Disordered" evidence="1">
    <location>
        <begin position="145"/>
        <end position="194"/>
    </location>
</feature>
<feature type="compositionally biased region" description="Low complexity" evidence="1">
    <location>
        <begin position="153"/>
        <end position="165"/>
    </location>
</feature>
<evidence type="ECO:0000313" key="2">
    <source>
        <dbReference type="EMBL" id="JAG14127.1"/>
    </source>
</evidence>
<sequence>MENVGTVNNMASDGGQTVTLFGKPVNLEQEWHKIATNLGSLCEGHRYIDYDKEIARLKLKVIHLQEEVDGCKTHNKNLSSLNDDLVDRVKKLISMQDNQLEQYSTALVLLTEERRELWHTLRASQKKLKKLEEQKLSTCKCGDEVTVRDSSDDTGSVGSSQDVGTNTENTEEVASRIRRNQLQESAKTTGTEPQPRVECLAAELAHPISGRTVEDGSRHLESFESSVESNKSAEFVKNGGTPFKPKGLFVNSMIEKIEKKHKLKSFDEPRANKNDDEDSLPERESLPSEEADLMRNRIFELEQEVCELRDTCETLSGMLERTYDEILPSDTRDDAKDQLIACLRSRLFEAICDLMKVEKSRSNVKSVACGSSLPRAPKAPDLTMAPPAPLPSLAIPIPTNDRLATSQSDPVISPSRSRASKILASPASKLRALREDHYSKLRKFSCWNPRTPEDSA</sequence>
<feature type="region of interest" description="Disordered" evidence="1">
    <location>
        <begin position="264"/>
        <end position="291"/>
    </location>
</feature>
<feature type="compositionally biased region" description="Polar residues" evidence="1">
    <location>
        <begin position="180"/>
        <end position="192"/>
    </location>
</feature>
<gene>
    <name evidence="2" type="primary">SYNC</name>
    <name evidence="2" type="ORF">CM83_49693</name>
</gene>